<accession>A0ABU7F0V2</accession>
<dbReference type="Proteomes" id="UP001352852">
    <property type="component" value="Unassembled WGS sequence"/>
</dbReference>
<keyword evidence="2" id="KW-1185">Reference proteome</keyword>
<comment type="caution">
    <text evidence="1">The sequence shown here is derived from an EMBL/GenBank/DDBJ whole genome shotgun (WGS) entry which is preliminary data.</text>
</comment>
<proteinExistence type="predicted"/>
<evidence type="ECO:0000313" key="1">
    <source>
        <dbReference type="EMBL" id="MED6292939.1"/>
    </source>
</evidence>
<reference evidence="1 2" key="1">
    <citation type="submission" date="2021-06" db="EMBL/GenBank/DDBJ databases">
        <authorList>
            <person name="Palmer J.M."/>
        </authorList>
    </citation>
    <scope>NUCLEOTIDE SEQUENCE [LARGE SCALE GENOMIC DNA]</scope>
    <source>
        <strain evidence="1 2">CL_MEX2019</strain>
        <tissue evidence="1">Muscle</tissue>
    </source>
</reference>
<dbReference type="EMBL" id="JAHUTJ010074058">
    <property type="protein sequence ID" value="MED6292939.1"/>
    <property type="molecule type" value="Genomic_DNA"/>
</dbReference>
<evidence type="ECO:0000313" key="2">
    <source>
        <dbReference type="Proteomes" id="UP001352852"/>
    </source>
</evidence>
<gene>
    <name evidence="1" type="ORF">CHARACLAT_005711</name>
</gene>
<organism evidence="1 2">
    <name type="scientific">Characodon lateralis</name>
    <dbReference type="NCBI Taxonomy" id="208331"/>
    <lineage>
        <taxon>Eukaryota</taxon>
        <taxon>Metazoa</taxon>
        <taxon>Chordata</taxon>
        <taxon>Craniata</taxon>
        <taxon>Vertebrata</taxon>
        <taxon>Euteleostomi</taxon>
        <taxon>Actinopterygii</taxon>
        <taxon>Neopterygii</taxon>
        <taxon>Teleostei</taxon>
        <taxon>Neoteleostei</taxon>
        <taxon>Acanthomorphata</taxon>
        <taxon>Ovalentaria</taxon>
        <taxon>Atherinomorphae</taxon>
        <taxon>Cyprinodontiformes</taxon>
        <taxon>Goodeidae</taxon>
        <taxon>Characodon</taxon>
    </lineage>
</organism>
<name>A0ABU7F0V2_9TELE</name>
<sequence>MEDGFSSYSSLYDTSSLLQFCNAVIGQEAGYTLDSSPVLQREISIFDVPVLFLSVTHSETSSHRNSCSSIWYLLQQTASPGECE</sequence>
<protein>
    <submittedName>
        <fullName evidence="1">Uncharacterized protein</fullName>
    </submittedName>
</protein>